<keyword evidence="10" id="KW-1185">Reference proteome</keyword>
<dbReference type="GO" id="GO:0005886">
    <property type="term" value="C:plasma membrane"/>
    <property type="evidence" value="ECO:0007669"/>
    <property type="project" value="TreeGrafter"/>
</dbReference>
<dbReference type="PROSITE" id="PS51380">
    <property type="entry name" value="EXS"/>
    <property type="match status" value="1"/>
</dbReference>
<feature type="transmembrane region" description="Helical" evidence="6">
    <location>
        <begin position="191"/>
        <end position="209"/>
    </location>
</feature>
<accession>A0A098VRE7</accession>
<keyword evidence="9" id="KW-0675">Receptor</keyword>
<dbReference type="InterPro" id="IPR004331">
    <property type="entry name" value="SPX_dom"/>
</dbReference>
<proteinExistence type="inferred from homology"/>
<protein>
    <submittedName>
        <fullName evidence="9">Xenotropic and polytropic retrovirus receptor 1-like protein</fullName>
    </submittedName>
</protein>
<dbReference type="CDD" id="cd14447">
    <property type="entry name" value="SPX"/>
    <property type="match status" value="1"/>
</dbReference>
<dbReference type="Proteomes" id="UP000029725">
    <property type="component" value="Unassembled WGS sequence"/>
</dbReference>
<evidence type="ECO:0000259" key="7">
    <source>
        <dbReference type="PROSITE" id="PS51380"/>
    </source>
</evidence>
<dbReference type="OrthoDB" id="9970435at2759"/>
<evidence type="ECO:0000256" key="5">
    <source>
        <dbReference type="ARBA" id="ARBA00023136"/>
    </source>
</evidence>
<dbReference type="Pfam" id="PF03124">
    <property type="entry name" value="EXS"/>
    <property type="match status" value="2"/>
</dbReference>
<dbReference type="AlphaFoldDB" id="A0A098VRE7"/>
<dbReference type="PANTHER" id="PTHR10783">
    <property type="entry name" value="XENOTROPIC AND POLYTROPIC RETROVIRUS RECEPTOR 1-RELATED"/>
    <property type="match status" value="1"/>
</dbReference>
<feature type="transmembrane region" description="Helical" evidence="6">
    <location>
        <begin position="264"/>
        <end position="281"/>
    </location>
</feature>
<evidence type="ECO:0000259" key="8">
    <source>
        <dbReference type="PROSITE" id="PS51382"/>
    </source>
</evidence>
<feature type="transmembrane region" description="Helical" evidence="6">
    <location>
        <begin position="336"/>
        <end position="359"/>
    </location>
</feature>
<dbReference type="EMBL" id="JMKJ01000222">
    <property type="protein sequence ID" value="KGG51628.1"/>
    <property type="molecule type" value="Genomic_DNA"/>
</dbReference>
<evidence type="ECO:0000256" key="6">
    <source>
        <dbReference type="SAM" id="Phobius"/>
    </source>
</evidence>
<comment type="similarity">
    <text evidence="2">Belongs to the SYG1 (TC 2.A.94) family.</text>
</comment>
<dbReference type="Pfam" id="PF03105">
    <property type="entry name" value="SPX"/>
    <property type="match status" value="2"/>
</dbReference>
<feature type="domain" description="SPX" evidence="8">
    <location>
        <begin position="1"/>
        <end position="155"/>
    </location>
</feature>
<sequence length="487" mass="56366">MKFGEQLKREAINEWQSMYIDYNSLKVLLKQVPYSLRPDSSPDLSSSISNYSPLSLKEQIFLSQLEKELIKVDTFYSEKEEEFRQSKLSLQLALRESSISTSRKRIEQLRRAYLEMYRGFLLLGAYRRLNKIGFRKIIKKFDKVLGLAFTHRSPIDHIRLHRHMAMLALRLPSDIHYLGGRLHHRSSFMGGFYLGASCVLLFVFATTFFNDQIFLLLSFLSVGLPLALFWGFLIVELYCSFSHISYGFIFQLDPRDTLSVPQRAELLSFITFIVIFGLIMLSKISLMTALFLSYLVVLTVIAFPIRFYSSARTYVIRLFSESIFSLLRGPIRFRHFFFGDALMSLGIVFRVPVLIFTLYQVESHILTFAFRTQISRPSKNSSGTFLLRKKGLLVGGGRRFPYYLLIFANAALRFSWTIPAFNPWIISMVAFGEVVRRSLWALFRLEHEHLNNCGEFKVMHTAEEFGISPPIVIPEISSNEADLFPHT</sequence>
<organism evidence="9 10">
    <name type="scientific">Mitosporidium daphniae</name>
    <dbReference type="NCBI Taxonomy" id="1485682"/>
    <lineage>
        <taxon>Eukaryota</taxon>
        <taxon>Fungi</taxon>
        <taxon>Fungi incertae sedis</taxon>
        <taxon>Microsporidia</taxon>
        <taxon>Mitosporidium</taxon>
    </lineage>
</organism>
<keyword evidence="3 6" id="KW-0812">Transmembrane</keyword>
<dbReference type="VEuPathDB" id="MicrosporidiaDB:DI09_2p50"/>
<evidence type="ECO:0000256" key="1">
    <source>
        <dbReference type="ARBA" id="ARBA00004141"/>
    </source>
</evidence>
<dbReference type="GO" id="GO:0005794">
    <property type="term" value="C:Golgi apparatus"/>
    <property type="evidence" value="ECO:0007669"/>
    <property type="project" value="TreeGrafter"/>
</dbReference>
<feature type="domain" description="EXS" evidence="7">
    <location>
        <begin position="286"/>
        <end position="480"/>
    </location>
</feature>
<evidence type="ECO:0000313" key="10">
    <source>
        <dbReference type="Proteomes" id="UP000029725"/>
    </source>
</evidence>
<evidence type="ECO:0000256" key="4">
    <source>
        <dbReference type="ARBA" id="ARBA00022989"/>
    </source>
</evidence>
<keyword evidence="4 6" id="KW-1133">Transmembrane helix</keyword>
<gene>
    <name evidence="9" type="ORF">DI09_2p50</name>
</gene>
<dbReference type="GO" id="GO:0006817">
    <property type="term" value="P:phosphate ion transport"/>
    <property type="evidence" value="ECO:0007669"/>
    <property type="project" value="TreeGrafter"/>
</dbReference>
<dbReference type="InterPro" id="IPR004342">
    <property type="entry name" value="EXS_C"/>
</dbReference>
<name>A0A098VRE7_9MICR</name>
<dbReference type="PROSITE" id="PS51382">
    <property type="entry name" value="SPX"/>
    <property type="match status" value="1"/>
</dbReference>
<comment type="caution">
    <text evidence="9">The sequence shown here is derived from an EMBL/GenBank/DDBJ whole genome shotgun (WGS) entry which is preliminary data.</text>
</comment>
<evidence type="ECO:0000256" key="3">
    <source>
        <dbReference type="ARBA" id="ARBA00022692"/>
    </source>
</evidence>
<dbReference type="GO" id="GO:0016036">
    <property type="term" value="P:cellular response to phosphate starvation"/>
    <property type="evidence" value="ECO:0007669"/>
    <property type="project" value="TreeGrafter"/>
</dbReference>
<reference evidence="9 10" key="1">
    <citation type="submission" date="2014-04" db="EMBL/GenBank/DDBJ databases">
        <title>A new species of microsporidia sheds light on the evolution of extreme parasitism.</title>
        <authorList>
            <person name="Haag K.L."/>
            <person name="James T.Y."/>
            <person name="Larsson R."/>
            <person name="Schaer T.M."/>
            <person name="Refardt D."/>
            <person name="Pombert J.-F."/>
            <person name="Ebert D."/>
        </authorList>
    </citation>
    <scope>NUCLEOTIDE SEQUENCE [LARGE SCALE GENOMIC DNA]</scope>
    <source>
        <strain evidence="9 10">UGP3</strain>
        <tissue evidence="9">Spores</tissue>
    </source>
</reference>
<dbReference type="RefSeq" id="XP_013238111.1">
    <property type="nucleotide sequence ID" value="XM_013382657.1"/>
</dbReference>
<dbReference type="GeneID" id="25259479"/>
<dbReference type="PANTHER" id="PTHR10783:SF103">
    <property type="entry name" value="SOLUTE CARRIER FAMILY 53 MEMBER 1"/>
    <property type="match status" value="1"/>
</dbReference>
<feature type="transmembrane region" description="Helical" evidence="6">
    <location>
        <begin position="287"/>
        <end position="308"/>
    </location>
</feature>
<dbReference type="GO" id="GO:0000822">
    <property type="term" value="F:inositol hexakisphosphate binding"/>
    <property type="evidence" value="ECO:0007669"/>
    <property type="project" value="TreeGrafter"/>
</dbReference>
<evidence type="ECO:0000313" key="9">
    <source>
        <dbReference type="EMBL" id="KGG51628.1"/>
    </source>
</evidence>
<evidence type="ECO:0000256" key="2">
    <source>
        <dbReference type="ARBA" id="ARBA00009665"/>
    </source>
</evidence>
<keyword evidence="5 6" id="KW-0472">Membrane</keyword>
<comment type="subcellular location">
    <subcellularLocation>
        <location evidence="1">Membrane</location>
        <topology evidence="1">Multi-pass membrane protein</topology>
    </subcellularLocation>
</comment>
<dbReference type="HOGENOM" id="CLU_006116_3_0_1"/>